<evidence type="ECO:0000256" key="4">
    <source>
        <dbReference type="PROSITE-ProRule" id="PRU00335"/>
    </source>
</evidence>
<feature type="DNA-binding region" description="H-T-H motif" evidence="4">
    <location>
        <begin position="88"/>
        <end position="107"/>
    </location>
</feature>
<dbReference type="InterPro" id="IPR036271">
    <property type="entry name" value="Tet_transcr_reg_TetR-rel_C_sf"/>
</dbReference>
<dbReference type="InterPro" id="IPR049445">
    <property type="entry name" value="TetR_SbtR-like_C"/>
</dbReference>
<evidence type="ECO:0000259" key="5">
    <source>
        <dbReference type="PROSITE" id="PS50977"/>
    </source>
</evidence>
<dbReference type="GO" id="GO:0000976">
    <property type="term" value="F:transcription cis-regulatory region binding"/>
    <property type="evidence" value="ECO:0007669"/>
    <property type="project" value="TreeGrafter"/>
</dbReference>
<keyword evidence="3" id="KW-0804">Transcription</keyword>
<comment type="caution">
    <text evidence="6">The sequence shown here is derived from an EMBL/GenBank/DDBJ whole genome shotgun (WGS) entry which is preliminary data.</text>
</comment>
<dbReference type="Gene3D" id="1.10.357.10">
    <property type="entry name" value="Tetracycline Repressor, domain 2"/>
    <property type="match status" value="1"/>
</dbReference>
<proteinExistence type="predicted"/>
<keyword evidence="1" id="KW-0805">Transcription regulation</keyword>
<name>A0A9X8N8B8_9ACTN</name>
<evidence type="ECO:0000256" key="3">
    <source>
        <dbReference type="ARBA" id="ARBA00023163"/>
    </source>
</evidence>
<dbReference type="Pfam" id="PF21597">
    <property type="entry name" value="TetR_C_43"/>
    <property type="match status" value="1"/>
</dbReference>
<dbReference type="SUPFAM" id="SSF46689">
    <property type="entry name" value="Homeodomain-like"/>
    <property type="match status" value="1"/>
</dbReference>
<dbReference type="Pfam" id="PF00440">
    <property type="entry name" value="TetR_N"/>
    <property type="match status" value="1"/>
</dbReference>
<protein>
    <submittedName>
        <fullName evidence="6">Transcriptional regulator, TetR family</fullName>
    </submittedName>
</protein>
<feature type="domain" description="HTH tetR-type" evidence="5">
    <location>
        <begin position="66"/>
        <end position="125"/>
    </location>
</feature>
<organism evidence="6 7">
    <name type="scientific">Streptomyces yunnanensis</name>
    <dbReference type="NCBI Taxonomy" id="156453"/>
    <lineage>
        <taxon>Bacteria</taxon>
        <taxon>Bacillati</taxon>
        <taxon>Actinomycetota</taxon>
        <taxon>Actinomycetes</taxon>
        <taxon>Kitasatosporales</taxon>
        <taxon>Streptomycetaceae</taxon>
        <taxon>Streptomyces</taxon>
    </lineage>
</organism>
<evidence type="ECO:0000256" key="1">
    <source>
        <dbReference type="ARBA" id="ARBA00023015"/>
    </source>
</evidence>
<dbReference type="SUPFAM" id="SSF48498">
    <property type="entry name" value="Tetracyclin repressor-like, C-terminal domain"/>
    <property type="match status" value="1"/>
</dbReference>
<reference evidence="7" key="1">
    <citation type="submission" date="2016-11" db="EMBL/GenBank/DDBJ databases">
        <authorList>
            <person name="Jaros S."/>
            <person name="Januszkiewicz K."/>
            <person name="Wedrychowicz H."/>
        </authorList>
    </citation>
    <scope>NUCLEOTIDE SEQUENCE [LARGE SCALE GENOMIC DNA]</scope>
    <source>
        <strain evidence="7">CGMCC 4.3555</strain>
    </source>
</reference>
<evidence type="ECO:0000313" key="7">
    <source>
        <dbReference type="Proteomes" id="UP000184388"/>
    </source>
</evidence>
<sequence length="271" mass="28581">MLSRSPLRRPGAVVQTMVNAFRSPRAVWRTLGVAQGYQGGTVTSPMSQGGEKASAGGARRLRADAERNRAQVLTAARQVFLESGTAAPLDEIARRAGVNIATLYRRFPDRGALIRQVVLDGFRLVLETAQVACRTAQSDPLGALESYVLELIAQRDMLVLPLVGGPVVDDPEIASVQREIDAALADLLAAGREAGVVGCDVTVMDVVITSTLVCRPLPHLPRDQATALVTRHVRIFLGGLGGAAKLPAAPTYAELTARLRAAGEAADSSTA</sequence>
<evidence type="ECO:0000256" key="2">
    <source>
        <dbReference type="ARBA" id="ARBA00023125"/>
    </source>
</evidence>
<keyword evidence="2 4" id="KW-0238">DNA-binding</keyword>
<gene>
    <name evidence="6" type="ORF">SAMN05216268_1297</name>
</gene>
<dbReference type="InterPro" id="IPR009057">
    <property type="entry name" value="Homeodomain-like_sf"/>
</dbReference>
<dbReference type="PANTHER" id="PTHR30055:SF234">
    <property type="entry name" value="HTH-TYPE TRANSCRIPTIONAL REGULATOR BETI"/>
    <property type="match status" value="1"/>
</dbReference>
<dbReference type="AlphaFoldDB" id="A0A9X8N8B8"/>
<accession>A0A9X8N8B8</accession>
<dbReference type="PROSITE" id="PS50977">
    <property type="entry name" value="HTH_TETR_2"/>
    <property type="match status" value="1"/>
</dbReference>
<dbReference type="Proteomes" id="UP000184388">
    <property type="component" value="Unassembled WGS sequence"/>
</dbReference>
<dbReference type="PRINTS" id="PR00455">
    <property type="entry name" value="HTHTETR"/>
</dbReference>
<evidence type="ECO:0000313" key="6">
    <source>
        <dbReference type="EMBL" id="SHN27683.1"/>
    </source>
</evidence>
<dbReference type="EMBL" id="FRBK01000029">
    <property type="protein sequence ID" value="SHN27683.1"/>
    <property type="molecule type" value="Genomic_DNA"/>
</dbReference>
<dbReference type="InterPro" id="IPR001647">
    <property type="entry name" value="HTH_TetR"/>
</dbReference>
<dbReference type="PANTHER" id="PTHR30055">
    <property type="entry name" value="HTH-TYPE TRANSCRIPTIONAL REGULATOR RUTR"/>
    <property type="match status" value="1"/>
</dbReference>
<dbReference type="GO" id="GO:0003700">
    <property type="term" value="F:DNA-binding transcription factor activity"/>
    <property type="evidence" value="ECO:0007669"/>
    <property type="project" value="TreeGrafter"/>
</dbReference>
<dbReference type="InterPro" id="IPR050109">
    <property type="entry name" value="HTH-type_TetR-like_transc_reg"/>
</dbReference>